<dbReference type="InterPro" id="IPR020846">
    <property type="entry name" value="MFS_dom"/>
</dbReference>
<dbReference type="Proteomes" id="UP000067626">
    <property type="component" value="Chromosome"/>
</dbReference>
<dbReference type="GO" id="GO:0012505">
    <property type="term" value="C:endomembrane system"/>
    <property type="evidence" value="ECO:0007669"/>
    <property type="project" value="UniProtKB-SubCell"/>
</dbReference>
<dbReference type="PANTHER" id="PTHR43826:SF7">
    <property type="entry name" value="PROTEIN UHPC, PUTATIVE-RELATED"/>
    <property type="match status" value="1"/>
</dbReference>
<feature type="transmembrane region" description="Helical" evidence="5">
    <location>
        <begin position="193"/>
        <end position="213"/>
    </location>
</feature>
<dbReference type="SUPFAM" id="SSF103473">
    <property type="entry name" value="MFS general substrate transporter"/>
    <property type="match status" value="1"/>
</dbReference>
<feature type="transmembrane region" description="Helical" evidence="5">
    <location>
        <begin position="323"/>
        <end position="341"/>
    </location>
</feature>
<dbReference type="STRING" id="52.CMC5_016660"/>
<dbReference type="PROSITE" id="PS51257">
    <property type="entry name" value="PROKAR_LIPOPROTEIN"/>
    <property type="match status" value="1"/>
</dbReference>
<reference evidence="7 8" key="1">
    <citation type="submission" date="2015-07" db="EMBL/GenBank/DDBJ databases">
        <title>Genome analysis of myxobacterium Chondromyces crocatus Cm c5 reveals a high potential for natural compound synthesis and the genetic basis for the loss of fruiting body formation.</title>
        <authorList>
            <person name="Zaburannyi N."/>
            <person name="Bunk B."/>
            <person name="Maier J."/>
            <person name="Overmann J."/>
            <person name="Mueller R."/>
        </authorList>
    </citation>
    <scope>NUCLEOTIDE SEQUENCE [LARGE SCALE GENOMIC DNA]</scope>
    <source>
        <strain evidence="7 8">Cm c5</strain>
    </source>
</reference>
<gene>
    <name evidence="7" type="ORF">CMC5_016660</name>
</gene>
<evidence type="ECO:0000256" key="3">
    <source>
        <dbReference type="ARBA" id="ARBA00022989"/>
    </source>
</evidence>
<evidence type="ECO:0000256" key="4">
    <source>
        <dbReference type="ARBA" id="ARBA00023136"/>
    </source>
</evidence>
<protein>
    <recommendedName>
        <fullName evidence="6">Major facilitator superfamily (MFS) profile domain-containing protein</fullName>
    </recommendedName>
</protein>
<dbReference type="GO" id="GO:0035435">
    <property type="term" value="P:phosphate ion transmembrane transport"/>
    <property type="evidence" value="ECO:0007669"/>
    <property type="project" value="TreeGrafter"/>
</dbReference>
<dbReference type="PROSITE" id="PS50850">
    <property type="entry name" value="MFS"/>
    <property type="match status" value="1"/>
</dbReference>
<feature type="transmembrane region" description="Helical" evidence="5">
    <location>
        <begin position="126"/>
        <end position="145"/>
    </location>
</feature>
<evidence type="ECO:0000313" key="7">
    <source>
        <dbReference type="EMBL" id="AKT37525.1"/>
    </source>
</evidence>
<dbReference type="GO" id="GO:0061513">
    <property type="term" value="F:glucose 6-phosphate:phosphate antiporter activity"/>
    <property type="evidence" value="ECO:0007669"/>
    <property type="project" value="TreeGrafter"/>
</dbReference>
<dbReference type="PIRSF" id="PIRSF002808">
    <property type="entry name" value="Hexose_phosphate_transp"/>
    <property type="match status" value="1"/>
</dbReference>
<evidence type="ECO:0000259" key="6">
    <source>
        <dbReference type="PROSITE" id="PS50850"/>
    </source>
</evidence>
<dbReference type="Gene3D" id="1.20.1250.20">
    <property type="entry name" value="MFS general substrate transporter like domains"/>
    <property type="match status" value="2"/>
</dbReference>
<keyword evidence="2 5" id="KW-0812">Transmembrane</keyword>
<sequence length="447" mass="47920">MSRAQWRMLFAVWVTYGAFYACRVNIGPARTQIERSLAIDPLEMGLVLGALKVGYALGQLVNGQLAERFGPRRILLFGMLGSVTACLLFSQAAPMADALGPSLPLLASAVNRTVQFFSTRSPLTPIAALLVVLWFLNGYFQAGGWPPTVKIMASWFTPTQRGRMMGVVGTSYQLGSALTIIASGALVTAFADWRAAFVLPAAVLALAALHAAFKIRERPEPGEAPAIDESLPPATVERRPLLETLWITFANPRIWVLALALFGLDIVRYGFLDWAPGHLEALHGSGVFLAALKVAVFPLAGAVGALASGWITDRYFQSRRAPMIAASLFLVGLLTLTYERIAPLGAAPTIACLAAIGFFLYGAQILLVGTAAQDFARKRTTAAAAGFVDFMGYMGAFAGDMATGWFLKHRDFHAAIRFWAAAALVAAVLAATLWNARPRTNDDALAT</sequence>
<evidence type="ECO:0000256" key="2">
    <source>
        <dbReference type="ARBA" id="ARBA00022692"/>
    </source>
</evidence>
<feature type="transmembrane region" description="Helical" evidence="5">
    <location>
        <begin position="291"/>
        <end position="311"/>
    </location>
</feature>
<feature type="transmembrane region" description="Helical" evidence="5">
    <location>
        <begin position="74"/>
        <end position="93"/>
    </location>
</feature>
<proteinExistence type="predicted"/>
<dbReference type="KEGG" id="ccro:CMC5_016660"/>
<organism evidence="7 8">
    <name type="scientific">Chondromyces crocatus</name>
    <dbReference type="NCBI Taxonomy" id="52"/>
    <lineage>
        <taxon>Bacteria</taxon>
        <taxon>Pseudomonadati</taxon>
        <taxon>Myxococcota</taxon>
        <taxon>Polyangia</taxon>
        <taxon>Polyangiales</taxon>
        <taxon>Polyangiaceae</taxon>
        <taxon>Chondromyces</taxon>
    </lineage>
</organism>
<dbReference type="InterPro" id="IPR011701">
    <property type="entry name" value="MFS"/>
</dbReference>
<dbReference type="PANTHER" id="PTHR43826">
    <property type="entry name" value="GLUCOSE-6-PHOSPHATE EXCHANGER SLC37A4"/>
    <property type="match status" value="1"/>
</dbReference>
<dbReference type="AlphaFoldDB" id="A0A0K1E9H9"/>
<keyword evidence="3 5" id="KW-1133">Transmembrane helix</keyword>
<name>A0A0K1E9H9_CHOCO</name>
<comment type="subcellular location">
    <subcellularLocation>
        <location evidence="1">Endomembrane system</location>
        <topology evidence="1">Multi-pass membrane protein</topology>
    </subcellularLocation>
</comment>
<dbReference type="Pfam" id="PF07690">
    <property type="entry name" value="MFS_1"/>
    <property type="match status" value="1"/>
</dbReference>
<evidence type="ECO:0000313" key="8">
    <source>
        <dbReference type="Proteomes" id="UP000067626"/>
    </source>
</evidence>
<dbReference type="InterPro" id="IPR036259">
    <property type="entry name" value="MFS_trans_sf"/>
</dbReference>
<feature type="domain" description="Major facilitator superfamily (MFS) profile" evidence="6">
    <location>
        <begin position="1"/>
        <end position="438"/>
    </location>
</feature>
<dbReference type="InterPro" id="IPR000849">
    <property type="entry name" value="Sugar_P_transporter"/>
</dbReference>
<feature type="transmembrane region" description="Helical" evidence="5">
    <location>
        <begin position="380"/>
        <end position="398"/>
    </location>
</feature>
<dbReference type="GO" id="GO:0005886">
    <property type="term" value="C:plasma membrane"/>
    <property type="evidence" value="ECO:0007669"/>
    <property type="project" value="TreeGrafter"/>
</dbReference>
<accession>A0A0K1E9H9</accession>
<feature type="transmembrane region" description="Helical" evidence="5">
    <location>
        <begin position="166"/>
        <end position="187"/>
    </location>
</feature>
<feature type="transmembrane region" description="Helical" evidence="5">
    <location>
        <begin position="418"/>
        <end position="436"/>
    </location>
</feature>
<evidence type="ECO:0000256" key="1">
    <source>
        <dbReference type="ARBA" id="ARBA00004127"/>
    </source>
</evidence>
<dbReference type="InterPro" id="IPR051337">
    <property type="entry name" value="OPA_Antiporter"/>
</dbReference>
<evidence type="ECO:0000256" key="5">
    <source>
        <dbReference type="SAM" id="Phobius"/>
    </source>
</evidence>
<keyword evidence="8" id="KW-1185">Reference proteome</keyword>
<feature type="transmembrane region" description="Helical" evidence="5">
    <location>
        <begin position="347"/>
        <end position="368"/>
    </location>
</feature>
<feature type="transmembrane region" description="Helical" evidence="5">
    <location>
        <begin position="254"/>
        <end position="271"/>
    </location>
</feature>
<dbReference type="EMBL" id="CP012159">
    <property type="protein sequence ID" value="AKT37525.1"/>
    <property type="molecule type" value="Genomic_DNA"/>
</dbReference>
<keyword evidence="4 5" id="KW-0472">Membrane</keyword>